<organism evidence="1 2">
    <name type="scientific">Dactylonectria estremocensis</name>
    <dbReference type="NCBI Taxonomy" id="1079267"/>
    <lineage>
        <taxon>Eukaryota</taxon>
        <taxon>Fungi</taxon>
        <taxon>Dikarya</taxon>
        <taxon>Ascomycota</taxon>
        <taxon>Pezizomycotina</taxon>
        <taxon>Sordariomycetes</taxon>
        <taxon>Hypocreomycetidae</taxon>
        <taxon>Hypocreales</taxon>
        <taxon>Nectriaceae</taxon>
        <taxon>Dactylonectria</taxon>
    </lineage>
</organism>
<dbReference type="Proteomes" id="UP000717696">
    <property type="component" value="Unassembled WGS sequence"/>
</dbReference>
<name>A0A9P9FBU4_9HYPO</name>
<dbReference type="AlphaFoldDB" id="A0A9P9FBU4"/>
<comment type="caution">
    <text evidence="1">The sequence shown here is derived from an EMBL/GenBank/DDBJ whole genome shotgun (WGS) entry which is preliminary data.</text>
</comment>
<accession>A0A9P9FBU4</accession>
<sequence>MPHFCNAAVLFGRAPQLLLLLLLLLCWNGTPRLLRQPLLIIPNWRWQAGWLGSPRTNQACDVRAAGGCLFGATQNVRQADRWATVSVPANVLLCLMIRSATSNSPATSSTVCDGKPRARQEKIRLFLSVESSRGFYCSGFPERTRIDRLGAQR</sequence>
<keyword evidence="2" id="KW-1185">Reference proteome</keyword>
<proteinExistence type="predicted"/>
<dbReference type="EMBL" id="JAGMUU010000003">
    <property type="protein sequence ID" value="KAH7157844.1"/>
    <property type="molecule type" value="Genomic_DNA"/>
</dbReference>
<gene>
    <name evidence="1" type="ORF">B0J13DRAFT_182198</name>
</gene>
<reference evidence="1" key="1">
    <citation type="journal article" date="2021" name="Nat. Commun.">
        <title>Genetic determinants of endophytism in the Arabidopsis root mycobiome.</title>
        <authorList>
            <person name="Mesny F."/>
            <person name="Miyauchi S."/>
            <person name="Thiergart T."/>
            <person name="Pickel B."/>
            <person name="Atanasova L."/>
            <person name="Karlsson M."/>
            <person name="Huettel B."/>
            <person name="Barry K.W."/>
            <person name="Haridas S."/>
            <person name="Chen C."/>
            <person name="Bauer D."/>
            <person name="Andreopoulos W."/>
            <person name="Pangilinan J."/>
            <person name="LaButti K."/>
            <person name="Riley R."/>
            <person name="Lipzen A."/>
            <person name="Clum A."/>
            <person name="Drula E."/>
            <person name="Henrissat B."/>
            <person name="Kohler A."/>
            <person name="Grigoriev I.V."/>
            <person name="Martin F.M."/>
            <person name="Hacquard S."/>
        </authorList>
    </citation>
    <scope>NUCLEOTIDE SEQUENCE</scope>
    <source>
        <strain evidence="1">MPI-CAGE-AT-0021</strain>
    </source>
</reference>
<protein>
    <submittedName>
        <fullName evidence="1">Uncharacterized protein</fullName>
    </submittedName>
</protein>
<evidence type="ECO:0000313" key="2">
    <source>
        <dbReference type="Proteomes" id="UP000717696"/>
    </source>
</evidence>
<evidence type="ECO:0000313" key="1">
    <source>
        <dbReference type="EMBL" id="KAH7157844.1"/>
    </source>
</evidence>